<organism evidence="2 3">
    <name type="scientific">Streptomyces malaysiense</name>
    <dbReference type="NCBI Taxonomy" id="1428626"/>
    <lineage>
        <taxon>Bacteria</taxon>
        <taxon>Bacillati</taxon>
        <taxon>Actinomycetota</taxon>
        <taxon>Actinomycetes</taxon>
        <taxon>Kitasatosporales</taxon>
        <taxon>Streptomycetaceae</taxon>
        <taxon>Streptomyces</taxon>
    </lineage>
</organism>
<dbReference type="GO" id="GO:0016829">
    <property type="term" value="F:lyase activity"/>
    <property type="evidence" value="ECO:0007669"/>
    <property type="project" value="InterPro"/>
</dbReference>
<dbReference type="InterPro" id="IPR038153">
    <property type="entry name" value="EvaA-like_sf"/>
</dbReference>
<keyword evidence="3" id="KW-1185">Reference proteome</keyword>
<sequence>MTVVAGDETWRADSYVAAQFTRSAVSEDRAAQPLPTFGEWWEDRRRAALFSVEEVPFRELDGWKSQSGSDNLVHESGRFFAVQGVRVESETHGTWSQPVINQSEIGILGLLVREFGGVPHFLVQAKIEPGNVNTLQLSPSVQATRSNYTRVHGGADTRYLKYFRGGGGGQVLVDSLQSEQGAWFWHKRNRNMVVRVTEDVPLHEDYRWVTAQQLRRLLGVENLVNMDTRAVLACMRFAAPPRHLPAHDDPYLRALCRSYDPVNGTALHTDVEILSWHTEMRTRCDWHTSLVPLAEVRNWRRSGSAIEDEEGRSFRVIGVRVRTGNREINQWSQPLIAPRGTGLAAFLTTSVHGVLHVLVRARPEPGVMDTVELGPTVRRTSETDVAEDEPFHAEVAAADPRRVRFDTVLSEEGGRFHHAQTRYQVIEAPDGFPTEVPDDFCWVTVHQLMALLKHRHYVNIEARSLLACLHSLW</sequence>
<dbReference type="Proteomes" id="UP000034838">
    <property type="component" value="Unassembled WGS sequence"/>
</dbReference>
<evidence type="ECO:0000313" key="2">
    <source>
        <dbReference type="EMBL" id="OIK27487.1"/>
    </source>
</evidence>
<feature type="domain" description="dTDP-4-dehydro-6-deoxy-alpha-D-glucopyranose 2,3-dehydratase" evidence="1">
    <location>
        <begin position="271"/>
        <end position="469"/>
    </location>
</feature>
<protein>
    <submittedName>
        <fullName evidence="2">NDP-hexose 2,3-dehydratase</fullName>
    </submittedName>
</protein>
<dbReference type="Pfam" id="PF03559">
    <property type="entry name" value="Hexose_dehydrat"/>
    <property type="match status" value="2"/>
</dbReference>
<dbReference type="OrthoDB" id="9814961at2"/>
<comment type="caution">
    <text evidence="2">The sequence shown here is derived from an EMBL/GenBank/DDBJ whole genome shotgun (WGS) entry which is preliminary data.</text>
</comment>
<feature type="domain" description="dTDP-4-dehydro-6-deoxy-alpha-D-glucopyranose 2,3-dehydratase" evidence="1">
    <location>
        <begin position="37"/>
        <end position="235"/>
    </location>
</feature>
<evidence type="ECO:0000259" key="1">
    <source>
        <dbReference type="Pfam" id="PF03559"/>
    </source>
</evidence>
<dbReference type="AlphaFoldDB" id="A0A1J4Q5S9"/>
<name>A0A1J4Q5S9_9ACTN</name>
<gene>
    <name evidence="2" type="ORF">VT52_011280</name>
</gene>
<accession>A0A1J4Q5S9</accession>
<dbReference type="InterPro" id="IPR005212">
    <property type="entry name" value="EvaA-like"/>
</dbReference>
<dbReference type="EMBL" id="LBDA02000021">
    <property type="protein sequence ID" value="OIK27487.1"/>
    <property type="molecule type" value="Genomic_DNA"/>
</dbReference>
<evidence type="ECO:0000313" key="3">
    <source>
        <dbReference type="Proteomes" id="UP000034838"/>
    </source>
</evidence>
<proteinExistence type="predicted"/>
<reference evidence="2" key="1">
    <citation type="submission" date="2016-10" db="EMBL/GenBank/DDBJ databases">
        <title>Genome sequence of Streptomyces malaysiense MUSC 136.</title>
        <authorList>
            <person name="Lee L.-H."/>
            <person name="Ser H.-L."/>
        </authorList>
    </citation>
    <scope>NUCLEOTIDE SEQUENCE [LARGE SCALE GENOMIC DNA]</scope>
    <source>
        <strain evidence="2">MUSC 136</strain>
    </source>
</reference>
<dbReference type="Gene3D" id="3.90.79.40">
    <property type="entry name" value="EvaA sugar 2,3-dehydratase subunit"/>
    <property type="match status" value="2"/>
</dbReference>